<proteinExistence type="predicted"/>
<dbReference type="EMBL" id="MN739704">
    <property type="protein sequence ID" value="QHT22137.1"/>
    <property type="molecule type" value="Genomic_DNA"/>
</dbReference>
<sequence length="292" mass="34355">MIFVFDFDLTLTTTHSGGLPKIQNDYFTDSQKIVIKNLFKYITSLDNSKIIILSRGHQQSIIEYVKNNMIFSNITQIIGAENINEISPFASNSQNVIHWANRKTNELKKLKETYPEHKIIYLDDTYKNIEVARKNSFELSFYVNNPNKIFNLVRHIVEIIIQNRIINDIHPPYLPIFKQEDINDLEINDEKPEFIINCYNDVWSMNSYDSIKKFVIIPDISHNKFQTSENNFGTSVIATLKILFNIDKIEDNEFKTYCENLVSNYFVMYSLSKQKYYLYVPGYFTSMYGCEK</sequence>
<reference evidence="1" key="1">
    <citation type="journal article" date="2020" name="Nature">
        <title>Giant virus diversity and host interactions through global metagenomics.</title>
        <authorList>
            <person name="Schulz F."/>
            <person name="Roux S."/>
            <person name="Paez-Espino D."/>
            <person name="Jungbluth S."/>
            <person name="Walsh D.A."/>
            <person name="Denef V.J."/>
            <person name="McMahon K.D."/>
            <person name="Konstantinidis K.T."/>
            <person name="Eloe-Fadrosh E.A."/>
            <person name="Kyrpides N.C."/>
            <person name="Woyke T."/>
        </authorList>
    </citation>
    <scope>NUCLEOTIDE SEQUENCE</scope>
    <source>
        <strain evidence="1">GVMAG-M-3300023179-103</strain>
    </source>
</reference>
<accession>A0A6C0DZ18</accession>
<name>A0A6C0DZ18_9ZZZZ</name>
<dbReference type="AlphaFoldDB" id="A0A6C0DZ18"/>
<organism evidence="1">
    <name type="scientific">viral metagenome</name>
    <dbReference type="NCBI Taxonomy" id="1070528"/>
    <lineage>
        <taxon>unclassified sequences</taxon>
        <taxon>metagenomes</taxon>
        <taxon>organismal metagenomes</taxon>
    </lineage>
</organism>
<protein>
    <submittedName>
        <fullName evidence="1">Uncharacterized protein</fullName>
    </submittedName>
</protein>
<evidence type="ECO:0000313" key="1">
    <source>
        <dbReference type="EMBL" id="QHT22137.1"/>
    </source>
</evidence>